<gene>
    <name evidence="4" type="ORF">SmJEL517_g03002</name>
</gene>
<dbReference type="SUPFAM" id="SSF52540">
    <property type="entry name" value="P-loop containing nucleoside triphosphate hydrolases"/>
    <property type="match status" value="2"/>
</dbReference>
<dbReference type="Gene3D" id="3.40.50.300">
    <property type="entry name" value="P-loop containing nucleotide triphosphate hydrolases"/>
    <property type="match status" value="1"/>
</dbReference>
<keyword evidence="1" id="KW-0227">DNA damage</keyword>
<dbReference type="RefSeq" id="XP_031025132.1">
    <property type="nucleotide sequence ID" value="XM_031168930.1"/>
</dbReference>
<keyword evidence="1" id="KW-0547">Nucleotide-binding</keyword>
<dbReference type="AlphaFoldDB" id="A0A507C4P8"/>
<name>A0A507C4P8_9FUNG</name>
<keyword evidence="1" id="KW-0378">Hydrolase</keyword>
<accession>A0A507C4P8</accession>
<keyword evidence="1" id="KW-0347">Helicase</keyword>
<dbReference type="GO" id="GO:0043139">
    <property type="term" value="F:5'-3' DNA helicase activity"/>
    <property type="evidence" value="ECO:0007669"/>
    <property type="project" value="UniProtKB-EC"/>
</dbReference>
<keyword evidence="1" id="KW-0234">DNA repair</keyword>
<dbReference type="GO" id="GO:0016887">
    <property type="term" value="F:ATP hydrolysis activity"/>
    <property type="evidence" value="ECO:0007669"/>
    <property type="project" value="RHEA"/>
</dbReference>
<dbReference type="OrthoDB" id="2126220at2759"/>
<dbReference type="InterPro" id="IPR049163">
    <property type="entry name" value="Pif1-like_2B_dom"/>
</dbReference>
<dbReference type="CDD" id="cd18809">
    <property type="entry name" value="SF1_C_RecD"/>
    <property type="match status" value="1"/>
</dbReference>
<evidence type="ECO:0000313" key="5">
    <source>
        <dbReference type="Proteomes" id="UP000319731"/>
    </source>
</evidence>
<dbReference type="InterPro" id="IPR003593">
    <property type="entry name" value="AAA+_ATPase"/>
</dbReference>
<keyword evidence="1" id="KW-0067">ATP-binding</keyword>
<evidence type="ECO:0000313" key="4">
    <source>
        <dbReference type="EMBL" id="TPX34368.1"/>
    </source>
</evidence>
<dbReference type="Pfam" id="PF05970">
    <property type="entry name" value="PIF1"/>
    <property type="match status" value="1"/>
</dbReference>
<feature type="domain" description="AAA+ ATPase" evidence="3">
    <location>
        <begin position="94"/>
        <end position="226"/>
    </location>
</feature>
<dbReference type="InterPro" id="IPR051055">
    <property type="entry name" value="PIF1_helicase"/>
</dbReference>
<dbReference type="InterPro" id="IPR010285">
    <property type="entry name" value="DNA_helicase_pif1-like_DEAD"/>
</dbReference>
<dbReference type="EC" id="5.6.2.3" evidence="1"/>
<feature type="region of interest" description="Disordered" evidence="2">
    <location>
        <begin position="23"/>
        <end position="51"/>
    </location>
</feature>
<keyword evidence="1" id="KW-0233">DNA recombination</keyword>
<dbReference type="GO" id="GO:0006310">
    <property type="term" value="P:DNA recombination"/>
    <property type="evidence" value="ECO:0007669"/>
    <property type="project" value="UniProtKB-KW"/>
</dbReference>
<keyword evidence="5" id="KW-1185">Reference proteome</keyword>
<dbReference type="GO" id="GO:0005524">
    <property type="term" value="F:ATP binding"/>
    <property type="evidence" value="ECO:0007669"/>
    <property type="project" value="UniProtKB-KW"/>
</dbReference>
<dbReference type="InterPro" id="IPR027417">
    <property type="entry name" value="P-loop_NTPase"/>
</dbReference>
<dbReference type="STRING" id="1806994.A0A507C4P8"/>
<evidence type="ECO:0000256" key="2">
    <source>
        <dbReference type="SAM" id="MobiDB-lite"/>
    </source>
</evidence>
<protein>
    <recommendedName>
        <fullName evidence="1">ATP-dependent DNA helicase</fullName>
        <ecNumber evidence="1">5.6.2.3</ecNumber>
    </recommendedName>
</protein>
<evidence type="ECO:0000256" key="1">
    <source>
        <dbReference type="RuleBase" id="RU363044"/>
    </source>
</evidence>
<dbReference type="GeneID" id="42004227"/>
<sequence>MKSSIRHHQHVIFANINLTTSNTTRRHARHATTVSPDPKYPPPPIPSLPEQPNINIPEYQIRSQAVQHQTVTTQPAPTIQLSNEQRTLVDIMHQGKNVYFTGRAGTGKSHVLKAFIQEARDRNRKVAVTAPSGIAAVHIGGQTLHSYFSLWPNWIREPEKLRLFIQQSNWRMAKYDSDVIILDEASMICPHVFNALHYLMLHLRSPSKRDPSRPFAGAQIILCGDFYQLPPIDNTVRGGVWVSAIERMMRLANEDTPYLFDSNAWQHLMLNQMHVSELNEVYRQTDPYFVSLLDEMRVGSLSQKSWDLLDACRKALPNDGVLPTRLFAFRKPALKENFRNLSALPGPEICFDCIDHLPIRREAAPLPIDTAKSLSSSRHWENFQADRILPLRKGAQVILLKNMSVADGLVNGARGVITDFQKHLDPKYHPTNPIHIPVVRFTNGKTFAVPYDDFEMEIDDGVVLTRTQIPLKLGWALTIHKSQGMTLDRAELSMPVAFACGQAYVALSRVKSLNGLFLREFSQRAVVASVKVKRFYEGLRILQ</sequence>
<dbReference type="PANTHER" id="PTHR47642">
    <property type="entry name" value="ATP-DEPENDENT DNA HELICASE"/>
    <property type="match status" value="1"/>
</dbReference>
<comment type="caution">
    <text evidence="4">The sequence shown here is derived from an EMBL/GenBank/DDBJ whole genome shotgun (WGS) entry which is preliminary data.</text>
</comment>
<comment type="similarity">
    <text evidence="1">Belongs to the helicase family.</text>
</comment>
<dbReference type="SMART" id="SM00382">
    <property type="entry name" value="AAA"/>
    <property type="match status" value="1"/>
</dbReference>
<dbReference type="Proteomes" id="UP000319731">
    <property type="component" value="Unassembled WGS sequence"/>
</dbReference>
<comment type="catalytic activity">
    <reaction evidence="1">
        <text>ATP + H2O = ADP + phosphate + H(+)</text>
        <dbReference type="Rhea" id="RHEA:13065"/>
        <dbReference type="ChEBI" id="CHEBI:15377"/>
        <dbReference type="ChEBI" id="CHEBI:15378"/>
        <dbReference type="ChEBI" id="CHEBI:30616"/>
        <dbReference type="ChEBI" id="CHEBI:43474"/>
        <dbReference type="ChEBI" id="CHEBI:456216"/>
        <dbReference type="EC" id="5.6.2.3"/>
    </reaction>
</comment>
<dbReference type="Pfam" id="PF21530">
    <property type="entry name" value="Pif1_2B_dom"/>
    <property type="match status" value="1"/>
</dbReference>
<feature type="compositionally biased region" description="Pro residues" evidence="2">
    <location>
        <begin position="38"/>
        <end position="49"/>
    </location>
</feature>
<dbReference type="EMBL" id="QEAO01000014">
    <property type="protein sequence ID" value="TPX34368.1"/>
    <property type="molecule type" value="Genomic_DNA"/>
</dbReference>
<comment type="cofactor">
    <cofactor evidence="1">
        <name>Mg(2+)</name>
        <dbReference type="ChEBI" id="CHEBI:18420"/>
    </cofactor>
</comment>
<evidence type="ECO:0000259" key="3">
    <source>
        <dbReference type="SMART" id="SM00382"/>
    </source>
</evidence>
<organism evidence="4 5">
    <name type="scientific">Synchytrium microbalum</name>
    <dbReference type="NCBI Taxonomy" id="1806994"/>
    <lineage>
        <taxon>Eukaryota</taxon>
        <taxon>Fungi</taxon>
        <taxon>Fungi incertae sedis</taxon>
        <taxon>Chytridiomycota</taxon>
        <taxon>Chytridiomycota incertae sedis</taxon>
        <taxon>Chytridiomycetes</taxon>
        <taxon>Synchytriales</taxon>
        <taxon>Synchytriaceae</taxon>
        <taxon>Synchytrium</taxon>
    </lineage>
</organism>
<dbReference type="GO" id="GO:0006281">
    <property type="term" value="P:DNA repair"/>
    <property type="evidence" value="ECO:0007669"/>
    <property type="project" value="UniProtKB-KW"/>
</dbReference>
<reference evidence="4 5" key="1">
    <citation type="journal article" date="2019" name="Sci. Rep.">
        <title>Comparative genomics of chytrid fungi reveal insights into the obligate biotrophic and pathogenic lifestyle of Synchytrium endobioticum.</title>
        <authorList>
            <person name="van de Vossenberg B.T.L.H."/>
            <person name="Warris S."/>
            <person name="Nguyen H.D.T."/>
            <person name="van Gent-Pelzer M.P.E."/>
            <person name="Joly D.L."/>
            <person name="van de Geest H.C."/>
            <person name="Bonants P.J.M."/>
            <person name="Smith D.S."/>
            <person name="Levesque C.A."/>
            <person name="van der Lee T.A.J."/>
        </authorList>
    </citation>
    <scope>NUCLEOTIDE SEQUENCE [LARGE SCALE GENOMIC DNA]</scope>
    <source>
        <strain evidence="4 5">JEL517</strain>
    </source>
</reference>
<proteinExistence type="inferred from homology"/>
<dbReference type="GO" id="GO:0000723">
    <property type="term" value="P:telomere maintenance"/>
    <property type="evidence" value="ECO:0007669"/>
    <property type="project" value="InterPro"/>
</dbReference>
<dbReference type="PANTHER" id="PTHR47642:SF7">
    <property type="entry name" value="ATP-DEPENDENT DNA HELICASE PIF1"/>
    <property type="match status" value="1"/>
</dbReference>